<proteinExistence type="predicted"/>
<gene>
    <name evidence="1" type="ORF">MSAN_02119000</name>
</gene>
<evidence type="ECO:0000313" key="2">
    <source>
        <dbReference type="Proteomes" id="UP000623467"/>
    </source>
</evidence>
<evidence type="ECO:0000313" key="1">
    <source>
        <dbReference type="EMBL" id="KAF7340895.1"/>
    </source>
</evidence>
<organism evidence="1 2">
    <name type="scientific">Mycena sanguinolenta</name>
    <dbReference type="NCBI Taxonomy" id="230812"/>
    <lineage>
        <taxon>Eukaryota</taxon>
        <taxon>Fungi</taxon>
        <taxon>Dikarya</taxon>
        <taxon>Basidiomycota</taxon>
        <taxon>Agaricomycotina</taxon>
        <taxon>Agaricomycetes</taxon>
        <taxon>Agaricomycetidae</taxon>
        <taxon>Agaricales</taxon>
        <taxon>Marasmiineae</taxon>
        <taxon>Mycenaceae</taxon>
        <taxon>Mycena</taxon>
    </lineage>
</organism>
<sequence>MFFGRHPTLKRVCLRSDYGMDALPSVHISLANLEYYEGDAAFISAIDTIGLKKIEIFWSQSARENVDKVIAGIGSITKSNLPFVSSHTYYDDPCEIVTSLSKHMRHTQTLRLRSFTEYSAELSQDTVRRITECLPQFTGLMYLAVRWDDSEDSFPTLPFAANKNAVERWGEVCPTLQACCLTGRRSTVDECNILSTDFGRLLGFQNLTYDFFTDPRA</sequence>
<dbReference type="AlphaFoldDB" id="A0A8H6XID1"/>
<dbReference type="OrthoDB" id="2852950at2759"/>
<protein>
    <submittedName>
        <fullName evidence="1">Uncharacterized protein</fullName>
    </submittedName>
</protein>
<accession>A0A8H6XID1</accession>
<keyword evidence="2" id="KW-1185">Reference proteome</keyword>
<dbReference type="EMBL" id="JACAZH010000029">
    <property type="protein sequence ID" value="KAF7340895.1"/>
    <property type="molecule type" value="Genomic_DNA"/>
</dbReference>
<comment type="caution">
    <text evidence="1">The sequence shown here is derived from an EMBL/GenBank/DDBJ whole genome shotgun (WGS) entry which is preliminary data.</text>
</comment>
<reference evidence="1" key="1">
    <citation type="submission" date="2020-05" db="EMBL/GenBank/DDBJ databases">
        <title>Mycena genomes resolve the evolution of fungal bioluminescence.</title>
        <authorList>
            <person name="Tsai I.J."/>
        </authorList>
    </citation>
    <scope>NUCLEOTIDE SEQUENCE</scope>
    <source>
        <strain evidence="1">160909Yilan</strain>
    </source>
</reference>
<name>A0A8H6XID1_9AGAR</name>
<dbReference type="Proteomes" id="UP000623467">
    <property type="component" value="Unassembled WGS sequence"/>
</dbReference>